<gene>
    <name evidence="7" type="ORF">SCAR479_11759</name>
</gene>
<evidence type="ECO:0000313" key="8">
    <source>
        <dbReference type="Proteomes" id="UP001465668"/>
    </source>
</evidence>
<dbReference type="Gene3D" id="4.10.240.10">
    <property type="entry name" value="Zn(2)-C6 fungal-type DNA-binding domain"/>
    <property type="match status" value="1"/>
</dbReference>
<dbReference type="SMART" id="SM00066">
    <property type="entry name" value="GAL4"/>
    <property type="match status" value="1"/>
</dbReference>
<keyword evidence="1" id="KW-0479">Metal-binding</keyword>
<dbReference type="InterPro" id="IPR036864">
    <property type="entry name" value="Zn2-C6_fun-type_DNA-bd_sf"/>
</dbReference>
<protein>
    <submittedName>
        <fullName evidence="7">Zn(2)-C6 fungal-type domain-containing protein</fullName>
    </submittedName>
</protein>
<evidence type="ECO:0000256" key="5">
    <source>
        <dbReference type="ARBA" id="ARBA00023242"/>
    </source>
</evidence>
<evidence type="ECO:0000256" key="4">
    <source>
        <dbReference type="ARBA" id="ARBA00023163"/>
    </source>
</evidence>
<dbReference type="EMBL" id="JARVKM010000073">
    <property type="protein sequence ID" value="KAK9771555.1"/>
    <property type="molecule type" value="Genomic_DNA"/>
</dbReference>
<evidence type="ECO:0000313" key="7">
    <source>
        <dbReference type="EMBL" id="KAK9771555.1"/>
    </source>
</evidence>
<comment type="caution">
    <text evidence="7">The sequence shown here is derived from an EMBL/GenBank/DDBJ whole genome shotgun (WGS) entry which is preliminary data.</text>
</comment>
<accession>A0ABR2XCK7</accession>
<keyword evidence="8" id="KW-1185">Reference proteome</keyword>
<dbReference type="InterPro" id="IPR001138">
    <property type="entry name" value="Zn2Cys6_DnaBD"/>
</dbReference>
<dbReference type="PROSITE" id="PS50048">
    <property type="entry name" value="ZN2_CY6_FUNGAL_2"/>
    <property type="match status" value="1"/>
</dbReference>
<proteinExistence type="predicted"/>
<dbReference type="Pfam" id="PF00172">
    <property type="entry name" value="Zn_clus"/>
    <property type="match status" value="1"/>
</dbReference>
<dbReference type="PANTHER" id="PTHR47660">
    <property type="entry name" value="TRANSCRIPTION FACTOR WITH C2H2 AND ZN(2)-CYS(6) DNA BINDING DOMAIN (EUROFUNG)-RELATED-RELATED"/>
    <property type="match status" value="1"/>
</dbReference>
<evidence type="ECO:0000256" key="1">
    <source>
        <dbReference type="ARBA" id="ARBA00022723"/>
    </source>
</evidence>
<dbReference type="PROSITE" id="PS00463">
    <property type="entry name" value="ZN2_CY6_FUNGAL_1"/>
    <property type="match status" value="1"/>
</dbReference>
<keyword evidence="5" id="KW-0539">Nucleus</keyword>
<evidence type="ECO:0000256" key="3">
    <source>
        <dbReference type="ARBA" id="ARBA00023015"/>
    </source>
</evidence>
<sequence length="439" mass="49172">MNTSRYGVSRQKVCQQCSSAKAKCDRIASGCTRCTQRGLACTYHRADRIQKNMVCERQQNVSSAEPHVPSTFNGLLPNAASTPPREGNTQIYTPISESHVSDRSAFGNPPSTIAASSIVRTQGSRALPHSPRGPETFDFAHLNLICPINDNDIRNRWLNTYVPVPGQIAKNYPRNVATFIYRVLKSYAALAVRGRGVPPFIHSAQVATISTLGQPLSACLNLVRVCEQSFSGSESTAATVLQREMNNVYAMHATYDNMGRLAAFQAYLIYCMVYFFQFNLQDDPFLRQAMLNLQELAGSSSRQGLMCIAEQQHARPRWEDWIVAEAKRRALFTMYLFDSVLSTQDGLPTYLGTELKGLPAPAGKSLWQASDRNEWERAYNVHLADWPESSLHIDELWPAPAELDEEDIHERRRRVDQWLENVDEFGMMLSAVTSCTHGG</sequence>
<evidence type="ECO:0000259" key="6">
    <source>
        <dbReference type="PROSITE" id="PS50048"/>
    </source>
</evidence>
<dbReference type="PANTHER" id="PTHR47660:SF3">
    <property type="entry name" value="FINGER DOMAIN PROTEIN, PUTATIVE (AFU_ORTHOLOGUE AFUA_4G03310)-RELATED"/>
    <property type="match status" value="1"/>
</dbReference>
<keyword evidence="2" id="KW-0862">Zinc</keyword>
<name>A0ABR2XCK7_9PEZI</name>
<keyword evidence="3" id="KW-0805">Transcription regulation</keyword>
<reference evidence="7 8" key="1">
    <citation type="submission" date="2024-02" db="EMBL/GenBank/DDBJ databases">
        <title>First draft genome assembly of two strains of Seiridium cardinale.</title>
        <authorList>
            <person name="Emiliani G."/>
            <person name="Scali E."/>
        </authorList>
    </citation>
    <scope>NUCLEOTIDE SEQUENCE [LARGE SCALE GENOMIC DNA]</scope>
    <source>
        <strain evidence="7 8">BM-138-000479</strain>
    </source>
</reference>
<feature type="domain" description="Zn(2)-C6 fungal-type" evidence="6">
    <location>
        <begin position="13"/>
        <end position="43"/>
    </location>
</feature>
<organism evidence="7 8">
    <name type="scientific">Seiridium cardinale</name>
    <dbReference type="NCBI Taxonomy" id="138064"/>
    <lineage>
        <taxon>Eukaryota</taxon>
        <taxon>Fungi</taxon>
        <taxon>Dikarya</taxon>
        <taxon>Ascomycota</taxon>
        <taxon>Pezizomycotina</taxon>
        <taxon>Sordariomycetes</taxon>
        <taxon>Xylariomycetidae</taxon>
        <taxon>Amphisphaeriales</taxon>
        <taxon>Sporocadaceae</taxon>
        <taxon>Seiridium</taxon>
    </lineage>
</organism>
<dbReference type="Proteomes" id="UP001465668">
    <property type="component" value="Unassembled WGS sequence"/>
</dbReference>
<evidence type="ECO:0000256" key="2">
    <source>
        <dbReference type="ARBA" id="ARBA00022833"/>
    </source>
</evidence>
<keyword evidence="4" id="KW-0804">Transcription</keyword>
<dbReference type="SUPFAM" id="SSF57701">
    <property type="entry name" value="Zn2/Cys6 DNA-binding domain"/>
    <property type="match status" value="1"/>
</dbReference>
<dbReference type="CDD" id="cd00067">
    <property type="entry name" value="GAL4"/>
    <property type="match status" value="1"/>
</dbReference>